<feature type="transmembrane region" description="Helical" evidence="13">
    <location>
        <begin position="314"/>
        <end position="333"/>
    </location>
</feature>
<evidence type="ECO:0000256" key="5">
    <source>
        <dbReference type="ARBA" id="ARBA00022955"/>
    </source>
</evidence>
<keyword evidence="12" id="KW-0753">Steroid metabolism</keyword>
<keyword evidence="11" id="KW-1207">Sterol metabolism</keyword>
<comment type="subcellular location">
    <subcellularLocation>
        <location evidence="1">Membrane</location>
        <topology evidence="1">Multi-pass membrane protein</topology>
    </subcellularLocation>
</comment>
<feature type="transmembrane region" description="Helical" evidence="13">
    <location>
        <begin position="284"/>
        <end position="302"/>
    </location>
</feature>
<dbReference type="InterPro" id="IPR001171">
    <property type="entry name" value="ERG24_DHCR-like"/>
</dbReference>
<evidence type="ECO:0000256" key="6">
    <source>
        <dbReference type="ARBA" id="ARBA00022989"/>
    </source>
</evidence>
<dbReference type="Pfam" id="PF01222">
    <property type="entry name" value="ERG4_ERG24"/>
    <property type="match status" value="1"/>
</dbReference>
<feature type="transmembrane region" description="Helical" evidence="13">
    <location>
        <begin position="26"/>
        <end position="51"/>
    </location>
</feature>
<proteinExistence type="inferred from homology"/>
<evidence type="ECO:0000256" key="7">
    <source>
        <dbReference type="ARBA" id="ARBA00023002"/>
    </source>
</evidence>
<evidence type="ECO:0000256" key="3">
    <source>
        <dbReference type="ARBA" id="ARBA00022516"/>
    </source>
</evidence>
<protein>
    <recommendedName>
        <fullName evidence="16">Delta(14)-sterol reductase</fullName>
    </recommendedName>
</protein>
<evidence type="ECO:0000256" key="13">
    <source>
        <dbReference type="SAM" id="Phobius"/>
    </source>
</evidence>
<keyword evidence="7" id="KW-0560">Oxidoreductase</keyword>
<keyword evidence="9" id="KW-0443">Lipid metabolism</keyword>
<organism evidence="14 15">
    <name type="scientific">Smittium megazygosporum</name>
    <dbReference type="NCBI Taxonomy" id="133381"/>
    <lineage>
        <taxon>Eukaryota</taxon>
        <taxon>Fungi</taxon>
        <taxon>Fungi incertae sedis</taxon>
        <taxon>Zoopagomycota</taxon>
        <taxon>Kickxellomycotina</taxon>
        <taxon>Harpellomycetes</taxon>
        <taxon>Harpellales</taxon>
        <taxon>Legeriomycetaceae</taxon>
        <taxon>Smittium</taxon>
    </lineage>
</organism>
<dbReference type="Gene3D" id="1.20.120.1630">
    <property type="match status" value="1"/>
</dbReference>
<evidence type="ECO:0000256" key="4">
    <source>
        <dbReference type="ARBA" id="ARBA00022692"/>
    </source>
</evidence>
<dbReference type="InterPro" id="IPR018083">
    <property type="entry name" value="Sterol_reductase_CS"/>
</dbReference>
<gene>
    <name evidence="14" type="ORF">BB560_006792</name>
</gene>
<dbReference type="OrthoDB" id="10262235at2759"/>
<name>A0A2T9Y1J7_9FUNG</name>
<dbReference type="Proteomes" id="UP000245609">
    <property type="component" value="Unassembled WGS sequence"/>
</dbReference>
<evidence type="ECO:0000313" key="14">
    <source>
        <dbReference type="EMBL" id="PVU86212.1"/>
    </source>
</evidence>
<dbReference type="PROSITE" id="PS01018">
    <property type="entry name" value="STEROL_REDUCT_2"/>
    <property type="match status" value="1"/>
</dbReference>
<evidence type="ECO:0000256" key="12">
    <source>
        <dbReference type="ARBA" id="ARBA00023221"/>
    </source>
</evidence>
<evidence type="ECO:0000256" key="1">
    <source>
        <dbReference type="ARBA" id="ARBA00004141"/>
    </source>
</evidence>
<evidence type="ECO:0000313" key="15">
    <source>
        <dbReference type="Proteomes" id="UP000245609"/>
    </source>
</evidence>
<dbReference type="STRING" id="133381.A0A2T9Y1J7"/>
<feature type="transmembrane region" description="Helical" evidence="13">
    <location>
        <begin position="245"/>
        <end position="264"/>
    </location>
</feature>
<evidence type="ECO:0008006" key="16">
    <source>
        <dbReference type="Google" id="ProtNLM"/>
    </source>
</evidence>
<keyword evidence="15" id="KW-1185">Reference proteome</keyword>
<sequence>MSSKNSNEKRGSQRKKPRYTNPKTTVYEFFGPLGVSLIMPGMVFMVLLSLIECNSSHCSPFIPNRNILTEWSNDISSLFTNTLFVDRAPIYAYIGWIAWLAALYVVLPGKMASGVQLRDGNKLQYPINGLSSAIVTFVALGGIVLLYGISPLVWVADNFSGIIVATMLVSTLQALILYLASFRGGIMLALGGNSGNPAYDFFMGRELNPRIGKLFDLKYFNELRPGIILWVVANICFVAKQYSDFGYVSNSMAIVVASQIFYAMDSLINESAVLTTMDITTEGFGWMLSFGDLSWLPSIYTLQARFLSFSPVNLSSSYCLFVSVVSVGGFLIFRLSNSQKNEFRSNPNSPKVSHLKHIQTKAGSRLLISGWWGMARHINYTGDWLLGLSQCLATSFITPYTYFFSAYFLALLLHRFARDEHKCKLKYGKDWDTYCSHVPYKFIPFIY</sequence>
<keyword evidence="8" id="KW-0756">Sterol biosynthesis</keyword>
<keyword evidence="10 13" id="KW-0472">Membrane</keyword>
<feature type="transmembrane region" description="Helical" evidence="13">
    <location>
        <begin position="161"/>
        <end position="180"/>
    </location>
</feature>
<evidence type="ECO:0000256" key="8">
    <source>
        <dbReference type="ARBA" id="ARBA00023011"/>
    </source>
</evidence>
<keyword evidence="5" id="KW-0752">Steroid biosynthesis</keyword>
<evidence type="ECO:0000256" key="10">
    <source>
        <dbReference type="ARBA" id="ARBA00023136"/>
    </source>
</evidence>
<keyword evidence="4 13" id="KW-0812">Transmembrane</keyword>
<reference evidence="14 15" key="1">
    <citation type="journal article" date="2018" name="MBio">
        <title>Comparative Genomics Reveals the Core Gene Toolbox for the Fungus-Insect Symbiosis.</title>
        <authorList>
            <person name="Wang Y."/>
            <person name="Stata M."/>
            <person name="Wang W."/>
            <person name="Stajich J.E."/>
            <person name="White M.M."/>
            <person name="Moncalvo J.M."/>
        </authorList>
    </citation>
    <scope>NUCLEOTIDE SEQUENCE [LARGE SCALE GENOMIC DNA]</scope>
    <source>
        <strain evidence="14 15">SC-DP-2</strain>
    </source>
</reference>
<dbReference type="GO" id="GO:0050613">
    <property type="term" value="F:Delta14-sterol reductase activity"/>
    <property type="evidence" value="ECO:0007669"/>
    <property type="project" value="TreeGrafter"/>
</dbReference>
<dbReference type="AlphaFoldDB" id="A0A2T9Y1J7"/>
<evidence type="ECO:0000256" key="11">
    <source>
        <dbReference type="ARBA" id="ARBA00023166"/>
    </source>
</evidence>
<feature type="transmembrane region" description="Helical" evidence="13">
    <location>
        <begin position="90"/>
        <end position="107"/>
    </location>
</feature>
<dbReference type="PANTHER" id="PTHR21257:SF52">
    <property type="entry name" value="DELTA(14)-STEROL REDUCTASE TM7SF2"/>
    <property type="match status" value="1"/>
</dbReference>
<evidence type="ECO:0000256" key="9">
    <source>
        <dbReference type="ARBA" id="ARBA00023098"/>
    </source>
</evidence>
<evidence type="ECO:0000256" key="2">
    <source>
        <dbReference type="ARBA" id="ARBA00005402"/>
    </source>
</evidence>
<keyword evidence="3" id="KW-0444">Lipid biosynthesis</keyword>
<feature type="transmembrane region" description="Helical" evidence="13">
    <location>
        <begin position="400"/>
        <end position="417"/>
    </location>
</feature>
<accession>A0A2T9Y1J7</accession>
<dbReference type="GO" id="GO:0005789">
    <property type="term" value="C:endoplasmic reticulum membrane"/>
    <property type="evidence" value="ECO:0007669"/>
    <property type="project" value="TreeGrafter"/>
</dbReference>
<dbReference type="EMBL" id="MBFS01003518">
    <property type="protein sequence ID" value="PVU86212.1"/>
    <property type="molecule type" value="Genomic_DNA"/>
</dbReference>
<comment type="caution">
    <text evidence="14">The sequence shown here is derived from an EMBL/GenBank/DDBJ whole genome shotgun (WGS) entry which is preliminary data.</text>
</comment>
<comment type="similarity">
    <text evidence="2">Belongs to the ERG4/ERG24 family.</text>
</comment>
<feature type="transmembrane region" description="Helical" evidence="13">
    <location>
        <begin position="127"/>
        <end position="149"/>
    </location>
</feature>
<dbReference type="GO" id="GO:0006696">
    <property type="term" value="P:ergosterol biosynthetic process"/>
    <property type="evidence" value="ECO:0007669"/>
    <property type="project" value="TreeGrafter"/>
</dbReference>
<dbReference type="PANTHER" id="PTHR21257">
    <property type="entry name" value="DELTA(14)-STEROL REDUCTASE"/>
    <property type="match status" value="1"/>
</dbReference>
<keyword evidence="6 13" id="KW-1133">Transmembrane helix</keyword>